<keyword evidence="3" id="KW-1185">Reference proteome</keyword>
<proteinExistence type="predicted"/>
<protein>
    <recommendedName>
        <fullName evidence="4">Porin</fullName>
    </recommendedName>
</protein>
<comment type="caution">
    <text evidence="2">The sequence shown here is derived from an EMBL/GenBank/DDBJ whole genome shotgun (WGS) entry which is preliminary data.</text>
</comment>
<dbReference type="Proteomes" id="UP001595826">
    <property type="component" value="Unassembled WGS sequence"/>
</dbReference>
<reference evidence="3" key="1">
    <citation type="journal article" date="2019" name="Int. J. Syst. Evol. Microbiol.">
        <title>The Global Catalogue of Microorganisms (GCM) 10K type strain sequencing project: providing services to taxonomists for standard genome sequencing and annotation.</title>
        <authorList>
            <consortium name="The Broad Institute Genomics Platform"/>
            <consortium name="The Broad Institute Genome Sequencing Center for Infectious Disease"/>
            <person name="Wu L."/>
            <person name="Ma J."/>
        </authorList>
    </citation>
    <scope>NUCLEOTIDE SEQUENCE [LARGE SCALE GENOMIC DNA]</scope>
    <source>
        <strain evidence="3">CECT 8655</strain>
    </source>
</reference>
<evidence type="ECO:0008006" key="4">
    <source>
        <dbReference type="Google" id="ProtNLM"/>
    </source>
</evidence>
<accession>A0ABV8R880</accession>
<keyword evidence="1" id="KW-0732">Signal</keyword>
<dbReference type="EMBL" id="JBHSCY010000001">
    <property type="protein sequence ID" value="MFC4268700.1"/>
    <property type="molecule type" value="Genomic_DNA"/>
</dbReference>
<gene>
    <name evidence="2" type="ORF">ACFOWD_07255</name>
</gene>
<evidence type="ECO:0000313" key="2">
    <source>
        <dbReference type="EMBL" id="MFC4268700.1"/>
    </source>
</evidence>
<name>A0ABV8R880_9FLAO</name>
<organism evidence="2 3">
    <name type="scientific">Polaribacter marinivivus</name>
    <dbReference type="NCBI Taxonomy" id="1524260"/>
    <lineage>
        <taxon>Bacteria</taxon>
        <taxon>Pseudomonadati</taxon>
        <taxon>Bacteroidota</taxon>
        <taxon>Flavobacteriia</taxon>
        <taxon>Flavobacteriales</taxon>
        <taxon>Flavobacteriaceae</taxon>
    </lineage>
</organism>
<feature type="chain" id="PRO_5047303397" description="Porin" evidence="1">
    <location>
        <begin position="23"/>
        <end position="445"/>
    </location>
</feature>
<sequence>MKSIKRTLFIALLVLLGYSANSQDIQYFRQAGFDGLNVFETKKSNDVEFKKLKIKVGGDFAIQFQGLDHSNDMNNLTAIGSNVNLPTANLNFDVQLADGVRMHLRTYLSSKHHNETWVKGGYIQIDKLNFIKEDFWKGMMDIATIRVGVDQLNYGDAHFRRSDNAMAIYNPFVGNYLMDSFTVEPFIEFVFQPKDFILVAGISNGLLNPTVDKVVTPWGQSTIVGEKDLKATFYGKLGIDKQISESLRVRFTGSFINEPGFGNGNHLYNGDRAGSRYYNLFNYNNNGNLVEGGDFAGRFNPGFNKNFSYQFNPFIKYNNFELFGIYEVSKGSKAEGNNDGKFTQFGTEVIYRFGTNNQFYLGGRFNSVKGNRDYASGANQPNTQKINRTNFGAGWFMTKNILMKFEMMNQSYNSDMGAWSPNAWTPAVLSGADVSGYVLEAVISF</sequence>
<evidence type="ECO:0000313" key="3">
    <source>
        <dbReference type="Proteomes" id="UP001595826"/>
    </source>
</evidence>
<feature type="signal peptide" evidence="1">
    <location>
        <begin position="1"/>
        <end position="22"/>
    </location>
</feature>
<evidence type="ECO:0000256" key="1">
    <source>
        <dbReference type="SAM" id="SignalP"/>
    </source>
</evidence>
<dbReference type="RefSeq" id="WP_377409310.1">
    <property type="nucleotide sequence ID" value="NZ_JBHSCY010000001.1"/>
</dbReference>